<name>A0A8C2L2Y6_CYPCA</name>
<evidence type="ECO:0000256" key="1">
    <source>
        <dbReference type="ARBA" id="ARBA00022679"/>
    </source>
</evidence>
<dbReference type="GO" id="GO:0004842">
    <property type="term" value="F:ubiquitin-protein transferase activity"/>
    <property type="evidence" value="ECO:0007669"/>
    <property type="project" value="InterPro"/>
</dbReference>
<evidence type="ECO:0000259" key="4">
    <source>
        <dbReference type="PROSITE" id="PS50237"/>
    </source>
</evidence>
<accession>A0A8C2L2Y6</accession>
<proteinExistence type="predicted"/>
<dbReference type="AlphaFoldDB" id="A0A8C2L2Y6"/>
<dbReference type="Proteomes" id="UP000694701">
    <property type="component" value="Unplaced"/>
</dbReference>
<evidence type="ECO:0000256" key="2">
    <source>
        <dbReference type="ARBA" id="ARBA00022786"/>
    </source>
</evidence>
<evidence type="ECO:0000313" key="5">
    <source>
        <dbReference type="Ensembl" id="ENSCCRP00020116822.1"/>
    </source>
</evidence>
<dbReference type="SUPFAM" id="SSF56204">
    <property type="entry name" value="Hect, E3 ligase catalytic domain"/>
    <property type="match status" value="1"/>
</dbReference>
<reference evidence="5" key="1">
    <citation type="submission" date="2025-08" db="UniProtKB">
        <authorList>
            <consortium name="Ensembl"/>
        </authorList>
    </citation>
    <scope>IDENTIFICATION</scope>
</reference>
<evidence type="ECO:0000313" key="6">
    <source>
        <dbReference type="Proteomes" id="UP000694701"/>
    </source>
</evidence>
<sequence length="431" mass="48200">KTPSNIEELNLLQAGMGRRTIAVIEDADHSWLSRKLEETCTKMAELKGAWMLYKAVGGCGQRKLCIVPPEAEGYSGVYLNSVAHGKSTLFIVPVQGALDLTPLPYSSKEFEKMPKATCHSCLENMLVQLLAAHVAACETAKVSTDSDEQAGIFYPEQFDFVEIHASICGESIAEVIKILTERMDETSIFSICVTRDQMLERGLKQWQRQKKSSPKNPLRVSFIGEAGIDNGALRKEFLTEMMAGIEKRFFEGENNVIYLLDCRTIGELFAVSIAQDGPPPNFFMQWCYNYISTGEIDQEAITENDITDPELMELIKEIKAADNATLMVCTDRILSCGYTGAVSIQRREDIVRSVVLHATVRLLPMLQQICSGMKLYGLLSLVQQEMDICRQLFVPGSFCKVDADFLVKSLSPIFMVNFLQDFVQDMEDEGE</sequence>
<keyword evidence="1" id="KW-0808">Transferase</keyword>
<protein>
    <recommendedName>
        <fullName evidence="4">HECT domain-containing protein</fullName>
    </recommendedName>
</protein>
<comment type="caution">
    <text evidence="3">Lacks conserved residue(s) required for the propagation of feature annotation.</text>
</comment>
<dbReference type="InterPro" id="IPR000569">
    <property type="entry name" value="HECT_dom"/>
</dbReference>
<dbReference type="Ensembl" id="ENSCCRT00020127379.1">
    <property type="protein sequence ID" value="ENSCCRP00020116822.1"/>
    <property type="gene ID" value="ENSCCRG00020052642.1"/>
</dbReference>
<dbReference type="Gene3D" id="3.90.1750.10">
    <property type="entry name" value="Hect, E3 ligase catalytic domains"/>
    <property type="match status" value="1"/>
</dbReference>
<dbReference type="PROSITE" id="PS50237">
    <property type="entry name" value="HECT"/>
    <property type="match status" value="1"/>
</dbReference>
<organism evidence="5 6">
    <name type="scientific">Cyprinus carpio</name>
    <name type="common">Common carp</name>
    <dbReference type="NCBI Taxonomy" id="7962"/>
    <lineage>
        <taxon>Eukaryota</taxon>
        <taxon>Metazoa</taxon>
        <taxon>Chordata</taxon>
        <taxon>Craniata</taxon>
        <taxon>Vertebrata</taxon>
        <taxon>Euteleostomi</taxon>
        <taxon>Actinopterygii</taxon>
        <taxon>Neopterygii</taxon>
        <taxon>Teleostei</taxon>
        <taxon>Ostariophysi</taxon>
        <taxon>Cypriniformes</taxon>
        <taxon>Cyprinidae</taxon>
        <taxon>Cyprininae</taxon>
        <taxon>Cyprinus</taxon>
    </lineage>
</organism>
<feature type="domain" description="HECT" evidence="4">
    <location>
        <begin position="210"/>
        <end position="241"/>
    </location>
</feature>
<evidence type="ECO:0000256" key="3">
    <source>
        <dbReference type="PROSITE-ProRule" id="PRU00104"/>
    </source>
</evidence>
<keyword evidence="2 3" id="KW-0833">Ubl conjugation pathway</keyword>
<dbReference type="InterPro" id="IPR035983">
    <property type="entry name" value="Hect_E3_ubiquitin_ligase"/>
</dbReference>